<evidence type="ECO:0000256" key="1">
    <source>
        <dbReference type="SAM" id="Phobius"/>
    </source>
</evidence>
<feature type="domain" description="DUF4220" evidence="3">
    <location>
        <begin position="41"/>
        <end position="386"/>
    </location>
</feature>
<dbReference type="EMBL" id="CM007383">
    <property type="protein sequence ID" value="ONK74553.1"/>
    <property type="molecule type" value="Genomic_DNA"/>
</dbReference>
<name>A0A5P1F9Z9_ASPOF</name>
<dbReference type="Proteomes" id="UP000243459">
    <property type="component" value="Chromosome 3"/>
</dbReference>
<feature type="signal peptide" evidence="2">
    <location>
        <begin position="1"/>
        <end position="25"/>
    </location>
</feature>
<dbReference type="AlphaFoldDB" id="A0A5P1F9Z9"/>
<dbReference type="Pfam" id="PF04578">
    <property type="entry name" value="DUF594"/>
    <property type="match status" value="1"/>
</dbReference>
<protein>
    <recommendedName>
        <fullName evidence="3">DUF4220 domain-containing protein</fullName>
    </recommendedName>
</protein>
<dbReference type="OMA" id="PLMSYMF"/>
<evidence type="ECO:0000313" key="4">
    <source>
        <dbReference type="EMBL" id="ONK74553.1"/>
    </source>
</evidence>
<evidence type="ECO:0000259" key="3">
    <source>
        <dbReference type="Pfam" id="PF13968"/>
    </source>
</evidence>
<dbReference type="Gramene" id="ONK74553">
    <property type="protein sequence ID" value="ONK74553"/>
    <property type="gene ID" value="A4U43_C03F7590"/>
</dbReference>
<keyword evidence="1" id="KW-1133">Transmembrane helix</keyword>
<keyword evidence="5" id="KW-1185">Reference proteome</keyword>
<accession>A0A5P1F9Z9</accession>
<dbReference type="Pfam" id="PF13968">
    <property type="entry name" value="DUF4220"/>
    <property type="match status" value="1"/>
</dbReference>
<evidence type="ECO:0000256" key="2">
    <source>
        <dbReference type="SAM" id="SignalP"/>
    </source>
</evidence>
<keyword evidence="2" id="KW-0732">Signal</keyword>
<feature type="transmembrane region" description="Helical" evidence="1">
    <location>
        <begin position="306"/>
        <end position="325"/>
    </location>
</feature>
<gene>
    <name evidence="4" type="ORF">A4U43_C03F7590</name>
</gene>
<sequence length="621" mass="70956">MGDGAQAGASPFFILSLIFLRQLYASTIDPTKDSGVSMIHNDLENSKSFPIQQITNKCWVLFVLNTSNSLPWKLKLSACCLLGLQVFKDIARYVAVKKGSQSFATEKNAKLVASYMNQYLGLDDSPQVTEIEYAETPTEFMSGYKYLVMGEEKQRIEPCREKGYNITVTDESQLITLDKVWAWNGEEPQDQENKELCLSFALFKLLRRKFEGIPLTESGSQRALRLLLHGPFKDHKFAFNIVEVQLSFLQEYFFSTIPLGNGLFFIGLSVVLVLCYYGLIVLLIIEISRPISSQTIYYQTLPIEKAETLFVLEESLCLIILFFLLSRDVYELINYLVSKWRKVTAICQRGSRPRSSAVRHLFNLVSFSKSKYSWGNYNGLNQHSFLKRVESFIEVPDVVKEAIVRSLKENKGQLNSGRTSLNQNGIYDSEIHNACGLESHTERILVWHIATSHCEAQAQQSEFCSVDINVASGLSRYCAYLVTSVPELIPEETEWTKLVVQRVIRQVCFRNHDISRIGGCYFCWDCMIFRRDIVVSEDDGELEQALRFVEMGKELGEKLITEIDESRRWKVLADLWTEMLLYMAPSDNVEAHRDSLCKDGQFITHVWALLSDIGINELPMP</sequence>
<evidence type="ECO:0000313" key="5">
    <source>
        <dbReference type="Proteomes" id="UP000243459"/>
    </source>
</evidence>
<organism evidence="4 5">
    <name type="scientific">Asparagus officinalis</name>
    <name type="common">Garden asparagus</name>
    <dbReference type="NCBI Taxonomy" id="4686"/>
    <lineage>
        <taxon>Eukaryota</taxon>
        <taxon>Viridiplantae</taxon>
        <taxon>Streptophyta</taxon>
        <taxon>Embryophyta</taxon>
        <taxon>Tracheophyta</taxon>
        <taxon>Spermatophyta</taxon>
        <taxon>Magnoliopsida</taxon>
        <taxon>Liliopsida</taxon>
        <taxon>Asparagales</taxon>
        <taxon>Asparagaceae</taxon>
        <taxon>Asparagoideae</taxon>
        <taxon>Asparagus</taxon>
    </lineage>
</organism>
<proteinExistence type="predicted"/>
<reference evidence="5" key="1">
    <citation type="journal article" date="2017" name="Nat. Commun.">
        <title>The asparagus genome sheds light on the origin and evolution of a young Y chromosome.</title>
        <authorList>
            <person name="Harkess A."/>
            <person name="Zhou J."/>
            <person name="Xu C."/>
            <person name="Bowers J.E."/>
            <person name="Van der Hulst R."/>
            <person name="Ayyampalayam S."/>
            <person name="Mercati F."/>
            <person name="Riccardi P."/>
            <person name="McKain M.R."/>
            <person name="Kakrana A."/>
            <person name="Tang H."/>
            <person name="Ray J."/>
            <person name="Groenendijk J."/>
            <person name="Arikit S."/>
            <person name="Mathioni S.M."/>
            <person name="Nakano M."/>
            <person name="Shan H."/>
            <person name="Telgmann-Rauber A."/>
            <person name="Kanno A."/>
            <person name="Yue Z."/>
            <person name="Chen H."/>
            <person name="Li W."/>
            <person name="Chen Y."/>
            <person name="Xu X."/>
            <person name="Zhang Y."/>
            <person name="Luo S."/>
            <person name="Chen H."/>
            <person name="Gao J."/>
            <person name="Mao Z."/>
            <person name="Pires J.C."/>
            <person name="Luo M."/>
            <person name="Kudrna D."/>
            <person name="Wing R.A."/>
            <person name="Meyers B.C."/>
            <person name="Yi K."/>
            <person name="Kong H."/>
            <person name="Lavrijsen P."/>
            <person name="Sunseri F."/>
            <person name="Falavigna A."/>
            <person name="Ye Y."/>
            <person name="Leebens-Mack J.H."/>
            <person name="Chen G."/>
        </authorList>
    </citation>
    <scope>NUCLEOTIDE SEQUENCE [LARGE SCALE GENOMIC DNA]</scope>
    <source>
        <strain evidence="5">cv. DH0086</strain>
    </source>
</reference>
<dbReference type="InterPro" id="IPR007658">
    <property type="entry name" value="DUF594"/>
</dbReference>
<keyword evidence="1" id="KW-0472">Membrane</keyword>
<feature type="transmembrane region" description="Helical" evidence="1">
    <location>
        <begin position="263"/>
        <end position="285"/>
    </location>
</feature>
<dbReference type="InterPro" id="IPR025315">
    <property type="entry name" value="DUF4220"/>
</dbReference>
<dbReference type="PANTHER" id="PTHR31325">
    <property type="entry name" value="OS01G0798800 PROTEIN-RELATED"/>
    <property type="match status" value="1"/>
</dbReference>
<keyword evidence="1" id="KW-0812">Transmembrane</keyword>
<feature type="chain" id="PRO_5024290270" description="DUF4220 domain-containing protein" evidence="2">
    <location>
        <begin position="26"/>
        <end position="621"/>
    </location>
</feature>